<dbReference type="RefSeq" id="WP_065077074.1">
    <property type="nucleotide sequence ID" value="NZ_LROS01000007.1"/>
</dbReference>
<keyword evidence="1" id="KW-1133">Transmembrane helix</keyword>
<evidence type="ECO:0000313" key="3">
    <source>
        <dbReference type="Proteomes" id="UP000093954"/>
    </source>
</evidence>
<organism evidence="2 3">
    <name type="scientific">Clostridium ragsdalei P11</name>
    <dbReference type="NCBI Taxonomy" id="1353534"/>
    <lineage>
        <taxon>Bacteria</taxon>
        <taxon>Bacillati</taxon>
        <taxon>Bacillota</taxon>
        <taxon>Clostridia</taxon>
        <taxon>Eubacteriales</taxon>
        <taxon>Clostridiaceae</taxon>
        <taxon>Clostridium</taxon>
    </lineage>
</organism>
<feature type="transmembrane region" description="Helical" evidence="1">
    <location>
        <begin position="6"/>
        <end position="28"/>
    </location>
</feature>
<protein>
    <recommendedName>
        <fullName evidence="4">Type II secretion system protein I</fullName>
    </recommendedName>
</protein>
<evidence type="ECO:0008006" key="4">
    <source>
        <dbReference type="Google" id="ProtNLM"/>
    </source>
</evidence>
<keyword evidence="1" id="KW-0812">Transmembrane</keyword>
<comment type="caution">
    <text evidence="2">The sequence shown here is derived from an EMBL/GenBank/DDBJ whole genome shotgun (WGS) entry which is preliminary data.</text>
</comment>
<keyword evidence="1" id="KW-0472">Membrane</keyword>
<proteinExistence type="predicted"/>
<gene>
    <name evidence="2" type="ORF">CLRAG_06810</name>
</gene>
<reference evidence="2 3" key="1">
    <citation type="journal article" date="2012" name="Front. Microbiol.">
        <title>Draft Genome Sequence of the Virulent Strain 01-B526 of the Fish Pathogen Aeromonas salmonicida.</title>
        <authorList>
            <person name="Charette S.J."/>
            <person name="Brochu F."/>
            <person name="Boyle B."/>
            <person name="Filion G."/>
            <person name="Tanaka K.H."/>
            <person name="Derome N."/>
        </authorList>
    </citation>
    <scope>NUCLEOTIDE SEQUENCE [LARGE SCALE GENOMIC DNA]</scope>
    <source>
        <strain evidence="2 3">P11</strain>
    </source>
</reference>
<evidence type="ECO:0000313" key="2">
    <source>
        <dbReference type="EMBL" id="OBR95900.1"/>
    </source>
</evidence>
<evidence type="ECO:0000256" key="1">
    <source>
        <dbReference type="SAM" id="Phobius"/>
    </source>
</evidence>
<name>A0A1A6B0U0_9CLOT</name>
<dbReference type="PATRIC" id="fig|1353534.3.peg.690"/>
<dbReference type="EMBL" id="LROS01000007">
    <property type="protein sequence ID" value="OBR95900.1"/>
    <property type="molecule type" value="Genomic_DNA"/>
</dbReference>
<accession>A0A1A6B0U0</accession>
<sequence>MKKRGFTYIEVMMAIGVFIMLSAFVIRLNITANKNVNKQVLKQNMMMEAQKCLEESKNNPDSSEYKNDSYKKMDGYYINISSVPVKADSPNLFQITVKVRNNIDDEENEVVLKSHFLKK</sequence>
<keyword evidence="3" id="KW-1185">Reference proteome</keyword>
<dbReference type="Proteomes" id="UP000093954">
    <property type="component" value="Unassembled WGS sequence"/>
</dbReference>
<dbReference type="AlphaFoldDB" id="A0A1A6B0U0"/>